<proteinExistence type="predicted"/>
<evidence type="ECO:0000313" key="3">
    <source>
        <dbReference type="EMBL" id="KZV95890.1"/>
    </source>
</evidence>
<dbReference type="InterPro" id="IPR013083">
    <property type="entry name" value="Znf_RING/FYVE/PHD"/>
</dbReference>
<evidence type="ECO:0000256" key="1">
    <source>
        <dbReference type="SAM" id="MobiDB-lite"/>
    </source>
</evidence>
<dbReference type="SMART" id="SM00184">
    <property type="entry name" value="RING"/>
    <property type="match status" value="1"/>
</dbReference>
<feature type="compositionally biased region" description="Low complexity" evidence="1">
    <location>
        <begin position="440"/>
        <end position="458"/>
    </location>
</feature>
<feature type="domain" description="RING-type" evidence="2">
    <location>
        <begin position="389"/>
        <end position="486"/>
    </location>
</feature>
<dbReference type="OrthoDB" id="1711136at2759"/>
<dbReference type="GO" id="GO:0061630">
    <property type="term" value="F:ubiquitin protein ligase activity"/>
    <property type="evidence" value="ECO:0007669"/>
    <property type="project" value="UniProtKB-EC"/>
</dbReference>
<dbReference type="GO" id="GO:0016567">
    <property type="term" value="P:protein ubiquitination"/>
    <property type="evidence" value="ECO:0007669"/>
    <property type="project" value="TreeGrafter"/>
</dbReference>
<dbReference type="GO" id="GO:0008270">
    <property type="term" value="F:zinc ion binding"/>
    <property type="evidence" value="ECO:0007669"/>
    <property type="project" value="UniProtKB-KW"/>
</dbReference>
<dbReference type="InterPro" id="IPR045194">
    <property type="entry name" value="MGRN1/RNF157-like"/>
</dbReference>
<dbReference type="Pfam" id="PF13920">
    <property type="entry name" value="zf-C3HC4_3"/>
    <property type="match status" value="1"/>
</dbReference>
<protein>
    <recommendedName>
        <fullName evidence="2">RING-type domain-containing protein</fullName>
    </recommendedName>
</protein>
<dbReference type="PANTHER" id="PTHR22996">
    <property type="entry name" value="MAHOGUNIN"/>
    <property type="match status" value="1"/>
</dbReference>
<keyword evidence="4" id="KW-1185">Reference proteome</keyword>
<dbReference type="EMBL" id="KV425950">
    <property type="protein sequence ID" value="KZV95890.1"/>
    <property type="molecule type" value="Genomic_DNA"/>
</dbReference>
<feature type="region of interest" description="Disordered" evidence="1">
    <location>
        <begin position="425"/>
        <end position="458"/>
    </location>
</feature>
<evidence type="ECO:0000313" key="4">
    <source>
        <dbReference type="Proteomes" id="UP000077266"/>
    </source>
</evidence>
<dbReference type="PANTHER" id="PTHR22996:SF0">
    <property type="entry name" value="RE60872P-RELATED"/>
    <property type="match status" value="1"/>
</dbReference>
<dbReference type="Gene3D" id="3.30.40.10">
    <property type="entry name" value="Zinc/RING finger domain, C3HC4 (zinc finger)"/>
    <property type="match status" value="1"/>
</dbReference>
<feature type="region of interest" description="Disordered" evidence="1">
    <location>
        <begin position="194"/>
        <end position="255"/>
    </location>
</feature>
<name>A0A165K6V7_EXIGL</name>
<accession>A0A165K6V7</accession>
<reference evidence="3 4" key="1">
    <citation type="journal article" date="2016" name="Mol. Biol. Evol.">
        <title>Comparative Genomics of Early-Diverging Mushroom-Forming Fungi Provides Insights into the Origins of Lignocellulose Decay Capabilities.</title>
        <authorList>
            <person name="Nagy L.G."/>
            <person name="Riley R."/>
            <person name="Tritt A."/>
            <person name="Adam C."/>
            <person name="Daum C."/>
            <person name="Floudas D."/>
            <person name="Sun H."/>
            <person name="Yadav J.S."/>
            <person name="Pangilinan J."/>
            <person name="Larsson K.H."/>
            <person name="Matsuura K."/>
            <person name="Barry K."/>
            <person name="Labutti K."/>
            <person name="Kuo R."/>
            <person name="Ohm R.A."/>
            <person name="Bhattacharya S.S."/>
            <person name="Shirouzu T."/>
            <person name="Yoshinaga Y."/>
            <person name="Martin F.M."/>
            <person name="Grigoriev I.V."/>
            <person name="Hibbett D.S."/>
        </authorList>
    </citation>
    <scope>NUCLEOTIDE SEQUENCE [LARGE SCALE GENOMIC DNA]</scope>
    <source>
        <strain evidence="3 4">HHB12029</strain>
    </source>
</reference>
<gene>
    <name evidence="3" type="ORF">EXIGLDRAFT_765833</name>
</gene>
<dbReference type="AlphaFoldDB" id="A0A165K6V7"/>
<feature type="compositionally biased region" description="Low complexity" evidence="1">
    <location>
        <begin position="202"/>
        <end position="217"/>
    </location>
</feature>
<feature type="region of interest" description="Disordered" evidence="1">
    <location>
        <begin position="499"/>
        <end position="526"/>
    </location>
</feature>
<sequence>MAALSNWYNNQYGVWRRTRRMAMPAFLADSNTLRAQPPVSLSTGNDSKGKNETLFGPALGAVQAAPEWTSVKTSSKDVTDELTPEIVRSWIAKSKDPAQPTTTLQALVNLKRPTLRLSPLTDDPAHHAIEFEYDADAAKCSVQVHVFAPNAPTTPVLVYEHVVDGGFGKALKLEDDAVLELHKYEFVVGAEQVAGPSDKSAEATSSNAATSPPTESSEAVAATAQTHGNKKRFSAFPFRKRQSRMTSTGPPVTAGPALQVVDVDAAAHVDDNASKKDEDGVRVTIRLEALDDQEHSLPSVNTQTTYLHVVRMGPKVEGSEEEDTRPWVVKVVKREATIGFHTFHLHEIYGLTSSTAAASPAPVSATATTYPPTQTPAADATYDFAGQECVLCLSSPREVVLLPCRHLVACKECAINMVEFGAGGTLHHATEPEPTPPAQEPTAPTPAADGTTPPTESATIPALVTTAVPAAPRRKRKPKGWFCPVCRQPYTSLLRITTTPPDLKQVRDSEDGGDAPEQDITTADRPSFLRSLSRALVPGTTANAPAEVPANVV</sequence>
<dbReference type="InterPro" id="IPR001841">
    <property type="entry name" value="Znf_RING"/>
</dbReference>
<organism evidence="3 4">
    <name type="scientific">Exidia glandulosa HHB12029</name>
    <dbReference type="NCBI Taxonomy" id="1314781"/>
    <lineage>
        <taxon>Eukaryota</taxon>
        <taxon>Fungi</taxon>
        <taxon>Dikarya</taxon>
        <taxon>Basidiomycota</taxon>
        <taxon>Agaricomycotina</taxon>
        <taxon>Agaricomycetes</taxon>
        <taxon>Auriculariales</taxon>
        <taxon>Exidiaceae</taxon>
        <taxon>Exidia</taxon>
    </lineage>
</organism>
<dbReference type="Proteomes" id="UP000077266">
    <property type="component" value="Unassembled WGS sequence"/>
</dbReference>
<dbReference type="InParanoid" id="A0A165K6V7"/>
<dbReference type="GO" id="GO:0005737">
    <property type="term" value="C:cytoplasm"/>
    <property type="evidence" value="ECO:0007669"/>
    <property type="project" value="TreeGrafter"/>
</dbReference>
<evidence type="ECO:0000259" key="2">
    <source>
        <dbReference type="SMART" id="SM00184"/>
    </source>
</evidence>
<dbReference type="STRING" id="1314781.A0A165K6V7"/>
<feature type="compositionally biased region" description="Basic residues" evidence="1">
    <location>
        <begin position="228"/>
        <end position="243"/>
    </location>
</feature>